<dbReference type="EMBL" id="QXGD01001288">
    <property type="protein sequence ID" value="KAE9209697.1"/>
    <property type="molecule type" value="Genomic_DNA"/>
</dbReference>
<evidence type="ECO:0000313" key="12">
    <source>
        <dbReference type="Proteomes" id="UP000429523"/>
    </source>
</evidence>
<evidence type="ECO:0000313" key="8">
    <source>
        <dbReference type="EMBL" id="KAE9188284.1"/>
    </source>
</evidence>
<name>A0A6A3HCM5_9STRA</name>
<dbReference type="Proteomes" id="UP000429523">
    <property type="component" value="Unassembled WGS sequence"/>
</dbReference>
<evidence type="ECO:0000313" key="19">
    <source>
        <dbReference type="Proteomes" id="UP000476176"/>
    </source>
</evidence>
<accession>A0A6A3HCM5</accession>
<protein>
    <submittedName>
        <fullName evidence="3">Uncharacterized protein</fullName>
    </submittedName>
</protein>
<evidence type="ECO:0000313" key="13">
    <source>
        <dbReference type="Proteomes" id="UP000433483"/>
    </source>
</evidence>
<dbReference type="EMBL" id="QXFW01004095">
    <property type="protein sequence ID" value="KAE8967251.1"/>
    <property type="molecule type" value="Genomic_DNA"/>
</dbReference>
<dbReference type="Proteomes" id="UP000488956">
    <property type="component" value="Unassembled WGS sequence"/>
</dbReference>
<evidence type="ECO:0000313" key="14">
    <source>
        <dbReference type="Proteomes" id="UP000437068"/>
    </source>
</evidence>
<dbReference type="EMBL" id="QXGB01002424">
    <property type="protein sequence ID" value="KAE9178101.1"/>
    <property type="molecule type" value="Genomic_DNA"/>
</dbReference>
<dbReference type="EMBL" id="QXGA01002210">
    <property type="protein sequence ID" value="KAE9101891.1"/>
    <property type="molecule type" value="Genomic_DNA"/>
</dbReference>
<evidence type="ECO:0000313" key="9">
    <source>
        <dbReference type="EMBL" id="KAE9209697.1"/>
    </source>
</evidence>
<evidence type="ECO:0000313" key="11">
    <source>
        <dbReference type="EMBL" id="KAE9282592.1"/>
    </source>
</evidence>
<dbReference type="Proteomes" id="UP000476176">
    <property type="component" value="Unassembled WGS sequence"/>
</dbReference>
<dbReference type="Proteomes" id="UP000440732">
    <property type="component" value="Unassembled WGS sequence"/>
</dbReference>
<evidence type="ECO:0000313" key="20">
    <source>
        <dbReference type="Proteomes" id="UP000486351"/>
    </source>
</evidence>
<proteinExistence type="predicted"/>
<evidence type="ECO:0000313" key="18">
    <source>
        <dbReference type="Proteomes" id="UP000460718"/>
    </source>
</evidence>
<dbReference type="EMBL" id="QXGF01001906">
    <property type="protein sequence ID" value="KAE8927123.1"/>
    <property type="molecule type" value="Genomic_DNA"/>
</dbReference>
<dbReference type="EMBL" id="QXGE01002356">
    <property type="protein sequence ID" value="KAE9282592.1"/>
    <property type="molecule type" value="Genomic_DNA"/>
</dbReference>
<evidence type="ECO:0000313" key="10">
    <source>
        <dbReference type="EMBL" id="KAE9267774.1"/>
    </source>
</evidence>
<sequence>MLFTGFNALPSSAAAEMNTAAVEPAANATLHNNGGRTMRSETDDPSDATGLAFTDEDADDELPPSTKGAEDEERAFSKPSASTEPLWVKVFYKIFPHVKRPAADIQHKPLRPPRFIDAGNGMVKLSTKH</sequence>
<evidence type="ECO:0000256" key="1">
    <source>
        <dbReference type="SAM" id="MobiDB-lite"/>
    </source>
</evidence>
<evidence type="ECO:0000313" key="17">
    <source>
        <dbReference type="Proteomes" id="UP000441208"/>
    </source>
</evidence>
<evidence type="ECO:0000313" key="7">
    <source>
        <dbReference type="EMBL" id="KAE9178101.1"/>
    </source>
</evidence>
<dbReference type="Proteomes" id="UP000441208">
    <property type="component" value="Unassembled WGS sequence"/>
</dbReference>
<evidence type="ECO:0000313" key="4">
    <source>
        <dbReference type="EMBL" id="KAE9077172.1"/>
    </source>
</evidence>
<reference evidence="18 19" key="1">
    <citation type="submission" date="2018-09" db="EMBL/GenBank/DDBJ databases">
        <title>Genomic investigation of the strawberry pathogen Phytophthora fragariae indicates pathogenicity is determined by transcriptional variation in three key races.</title>
        <authorList>
            <person name="Adams T.M."/>
            <person name="Armitage A.D."/>
            <person name="Sobczyk M.K."/>
            <person name="Bates H.J."/>
            <person name="Dunwell J.M."/>
            <person name="Nellist C.F."/>
            <person name="Harrison R.J."/>
        </authorList>
    </citation>
    <scope>NUCLEOTIDE SEQUENCE [LARGE SCALE GENOMIC DNA]</scope>
    <source>
        <strain evidence="11 14">A4</strain>
        <strain evidence="9 15">BC-1</strain>
        <strain evidence="8 19">BC-23</strain>
        <strain evidence="7 13">NOV-27</strain>
        <strain evidence="6 16">NOV-5</strain>
        <strain evidence="5 17">NOV-71</strain>
        <strain evidence="10 20">NOV-77</strain>
        <strain evidence="2 12">NOV-9</strain>
        <strain evidence="4 21">ONT-3</strain>
        <strain evidence="3 18">SCRP245</strain>
    </source>
</reference>
<evidence type="ECO:0000313" key="5">
    <source>
        <dbReference type="EMBL" id="KAE9077470.1"/>
    </source>
</evidence>
<evidence type="ECO:0000313" key="16">
    <source>
        <dbReference type="Proteomes" id="UP000440732"/>
    </source>
</evidence>
<dbReference type="AlphaFoldDB" id="A0A6A3HCM5"/>
<evidence type="ECO:0000313" key="21">
    <source>
        <dbReference type="Proteomes" id="UP000488956"/>
    </source>
</evidence>
<dbReference type="EMBL" id="QXFY01006771">
    <property type="protein sequence ID" value="KAE9267774.1"/>
    <property type="molecule type" value="Genomic_DNA"/>
</dbReference>
<dbReference type="EMBL" id="QXGC01002275">
    <property type="protein sequence ID" value="KAE9188284.1"/>
    <property type="molecule type" value="Genomic_DNA"/>
</dbReference>
<evidence type="ECO:0000313" key="2">
    <source>
        <dbReference type="EMBL" id="KAE8927123.1"/>
    </source>
</evidence>
<dbReference type="EMBL" id="QXFZ01002403">
    <property type="protein sequence ID" value="KAE9077470.1"/>
    <property type="molecule type" value="Genomic_DNA"/>
</dbReference>
<dbReference type="Proteomes" id="UP000440367">
    <property type="component" value="Unassembled WGS sequence"/>
</dbReference>
<evidence type="ECO:0000313" key="3">
    <source>
        <dbReference type="EMBL" id="KAE8967251.1"/>
    </source>
</evidence>
<dbReference type="Proteomes" id="UP000460718">
    <property type="component" value="Unassembled WGS sequence"/>
</dbReference>
<gene>
    <name evidence="11" type="ORF">PF001_g23233</name>
    <name evidence="9" type="ORF">PF002_g19034</name>
    <name evidence="8" type="ORF">PF004_g22554</name>
    <name evidence="7" type="ORF">PF005_g24221</name>
    <name evidence="6" type="ORF">PF006_g22574</name>
    <name evidence="5" type="ORF">PF007_g24235</name>
    <name evidence="10" type="ORF">PF008_g31282</name>
    <name evidence="2" type="ORF">PF009_g22704</name>
    <name evidence="4" type="ORF">PF010_g23611</name>
    <name evidence="3" type="ORF">PF011_g27622</name>
</gene>
<feature type="region of interest" description="Disordered" evidence="1">
    <location>
        <begin position="26"/>
        <end position="81"/>
    </location>
</feature>
<dbReference type="Proteomes" id="UP000433483">
    <property type="component" value="Unassembled WGS sequence"/>
</dbReference>
<organism evidence="3 18">
    <name type="scientific">Phytophthora fragariae</name>
    <dbReference type="NCBI Taxonomy" id="53985"/>
    <lineage>
        <taxon>Eukaryota</taxon>
        <taxon>Sar</taxon>
        <taxon>Stramenopiles</taxon>
        <taxon>Oomycota</taxon>
        <taxon>Peronosporomycetes</taxon>
        <taxon>Peronosporales</taxon>
        <taxon>Peronosporaceae</taxon>
        <taxon>Phytophthora</taxon>
    </lineage>
</organism>
<comment type="caution">
    <text evidence="3">The sequence shown here is derived from an EMBL/GenBank/DDBJ whole genome shotgun (WGS) entry which is preliminary data.</text>
</comment>
<evidence type="ECO:0000313" key="6">
    <source>
        <dbReference type="EMBL" id="KAE9101891.1"/>
    </source>
</evidence>
<dbReference type="OrthoDB" id="10518178at2759"/>
<dbReference type="Proteomes" id="UP000437068">
    <property type="component" value="Unassembled WGS sequence"/>
</dbReference>
<dbReference type="Proteomes" id="UP000486351">
    <property type="component" value="Unassembled WGS sequence"/>
</dbReference>
<keyword evidence="13" id="KW-1185">Reference proteome</keyword>
<evidence type="ECO:0000313" key="15">
    <source>
        <dbReference type="Proteomes" id="UP000440367"/>
    </source>
</evidence>
<dbReference type="EMBL" id="QXFX01002425">
    <property type="protein sequence ID" value="KAE9077172.1"/>
    <property type="molecule type" value="Genomic_DNA"/>
</dbReference>